<evidence type="ECO:0000313" key="2">
    <source>
        <dbReference type="Proteomes" id="UP000286976"/>
    </source>
</evidence>
<evidence type="ECO:0000313" key="1">
    <source>
        <dbReference type="EMBL" id="RUO44309.1"/>
    </source>
</evidence>
<reference evidence="1 2" key="1">
    <citation type="journal article" date="2011" name="Front. Microbiol.">
        <title>Genomic signatures of strain selection and enhancement in Bacillus atrophaeus var. globigii, a historical biowarfare simulant.</title>
        <authorList>
            <person name="Gibbons H.S."/>
            <person name="Broomall S.M."/>
            <person name="McNew L.A."/>
            <person name="Daligault H."/>
            <person name="Chapman C."/>
            <person name="Bruce D."/>
            <person name="Karavis M."/>
            <person name="Krepps M."/>
            <person name="McGregor P.A."/>
            <person name="Hong C."/>
            <person name="Park K.H."/>
            <person name="Akmal A."/>
            <person name="Feldman A."/>
            <person name="Lin J.S."/>
            <person name="Chang W.E."/>
            <person name="Higgs B.W."/>
            <person name="Demirev P."/>
            <person name="Lindquist J."/>
            <person name="Liem A."/>
            <person name="Fochler E."/>
            <person name="Read T.D."/>
            <person name="Tapia R."/>
            <person name="Johnson S."/>
            <person name="Bishop-Lilly K.A."/>
            <person name="Detter C."/>
            <person name="Han C."/>
            <person name="Sozhamannan S."/>
            <person name="Rosenzweig C.N."/>
            <person name="Skowronski E.W."/>
        </authorList>
    </citation>
    <scope>NUCLEOTIDE SEQUENCE [LARGE SCALE GENOMIC DNA]</scope>
    <source>
        <strain evidence="1 2">AIT1</strain>
    </source>
</reference>
<dbReference type="GO" id="GO:0016787">
    <property type="term" value="F:hydrolase activity"/>
    <property type="evidence" value="ECO:0007669"/>
    <property type="project" value="UniProtKB-KW"/>
</dbReference>
<comment type="caution">
    <text evidence="1">The sequence shown here is derived from an EMBL/GenBank/DDBJ whole genome shotgun (WGS) entry which is preliminary data.</text>
</comment>
<dbReference type="InterPro" id="IPR016035">
    <property type="entry name" value="Acyl_Trfase/lysoPLipase"/>
</dbReference>
<keyword evidence="1" id="KW-0378">Hydrolase</keyword>
<protein>
    <submittedName>
        <fullName evidence="1">Alpha/beta hydrolase</fullName>
    </submittedName>
</protein>
<organism evidence="1 2">
    <name type="scientific">Aliidiomarina taiwanensis</name>
    <dbReference type="NCBI Taxonomy" id="946228"/>
    <lineage>
        <taxon>Bacteria</taxon>
        <taxon>Pseudomonadati</taxon>
        <taxon>Pseudomonadota</taxon>
        <taxon>Gammaproteobacteria</taxon>
        <taxon>Alteromonadales</taxon>
        <taxon>Idiomarinaceae</taxon>
        <taxon>Aliidiomarina</taxon>
    </lineage>
</organism>
<dbReference type="SUPFAM" id="SSF52151">
    <property type="entry name" value="FabD/lysophospholipase-like"/>
    <property type="match status" value="1"/>
</dbReference>
<dbReference type="EMBL" id="PIPQ01000001">
    <property type="protein sequence ID" value="RUO44309.1"/>
    <property type="molecule type" value="Genomic_DNA"/>
</dbReference>
<dbReference type="RefSeq" id="WP_126756711.1">
    <property type="nucleotide sequence ID" value="NZ_PIPQ01000001.1"/>
</dbReference>
<name>A0A432XAC4_9GAMM</name>
<accession>A0A432XAC4</accession>
<dbReference type="Proteomes" id="UP000286976">
    <property type="component" value="Unassembled WGS sequence"/>
</dbReference>
<proteinExistence type="predicted"/>
<dbReference type="OrthoDB" id="8586159at2"/>
<sequence length="353" mass="40003">MSDLIEIRAGAQAFEHIQQQGLQADDIKLMLGASGGPKWFVLQGFDNFLFGEYFQQRTTPLNLLGTSAGAWRFASLGQQDPAQASRTFLELYQATVYSEKPDVHEISDKAEALLQEYVPQQAVRDILSQSTYLHHMIVARSRGLGAREHRAVQGLGLAAAATANVFSRRFLGRHFERVVFHHPNSKPLGKQWRDMPTRHVTLTEDNFHQALLATGSIPMVLRGVPNIPGAPKGMYRDGGITDYHFDLDLSEQEGLILYPHFQREVIPGWFDKKLKRRVTGKNWPNVINIVPTQAFIDNLPFGKIPDRNDFANLAPGPRQAYWKQATEAGYRMAEQFANWLEKDELAQHVTRWD</sequence>
<gene>
    <name evidence="1" type="ORF">CWE15_03825</name>
</gene>
<dbReference type="AlphaFoldDB" id="A0A432XAC4"/>
<keyword evidence="2" id="KW-1185">Reference proteome</keyword>